<accession>A0ABP9G9I2</accession>
<evidence type="ECO:0000313" key="3">
    <source>
        <dbReference type="Proteomes" id="UP001499993"/>
    </source>
</evidence>
<sequence>MWFVGTGRLRGAADIHGVAVRLRRVQREADECDAALVGLERAHADLQRKVEDAEAELEALRRQRIDAFERFWVTREQRDRARHLSRRLRRRLHRLHRRTRVFDGLIGD</sequence>
<proteinExistence type="predicted"/>
<feature type="coiled-coil region" evidence="1">
    <location>
        <begin position="22"/>
        <end position="70"/>
    </location>
</feature>
<dbReference type="RefSeq" id="WP_344143292.1">
    <property type="nucleotide sequence ID" value="NZ_BAABIK010000005.1"/>
</dbReference>
<gene>
    <name evidence="2" type="ORF">GCM10023224_13290</name>
</gene>
<name>A0ABP9G9I2_9ACTN</name>
<keyword evidence="1" id="KW-0175">Coiled coil</keyword>
<dbReference type="EMBL" id="BAABIK010000005">
    <property type="protein sequence ID" value="GAA4934117.1"/>
    <property type="molecule type" value="Genomic_DNA"/>
</dbReference>
<organism evidence="2 3">
    <name type="scientific">Streptomonospora halophila</name>
    <dbReference type="NCBI Taxonomy" id="427369"/>
    <lineage>
        <taxon>Bacteria</taxon>
        <taxon>Bacillati</taxon>
        <taxon>Actinomycetota</taxon>
        <taxon>Actinomycetes</taxon>
        <taxon>Streptosporangiales</taxon>
        <taxon>Nocardiopsidaceae</taxon>
        <taxon>Streptomonospora</taxon>
    </lineage>
</organism>
<keyword evidence="3" id="KW-1185">Reference proteome</keyword>
<reference evidence="3" key="1">
    <citation type="journal article" date="2019" name="Int. J. Syst. Evol. Microbiol.">
        <title>The Global Catalogue of Microorganisms (GCM) 10K type strain sequencing project: providing services to taxonomists for standard genome sequencing and annotation.</title>
        <authorList>
            <consortium name="The Broad Institute Genomics Platform"/>
            <consortium name="The Broad Institute Genome Sequencing Center for Infectious Disease"/>
            <person name="Wu L."/>
            <person name="Ma J."/>
        </authorList>
    </citation>
    <scope>NUCLEOTIDE SEQUENCE [LARGE SCALE GENOMIC DNA]</scope>
    <source>
        <strain evidence="3">JCM 18123</strain>
    </source>
</reference>
<evidence type="ECO:0000313" key="2">
    <source>
        <dbReference type="EMBL" id="GAA4934117.1"/>
    </source>
</evidence>
<dbReference type="Proteomes" id="UP001499993">
    <property type="component" value="Unassembled WGS sequence"/>
</dbReference>
<protein>
    <submittedName>
        <fullName evidence="2">Uncharacterized protein</fullName>
    </submittedName>
</protein>
<evidence type="ECO:0000256" key="1">
    <source>
        <dbReference type="SAM" id="Coils"/>
    </source>
</evidence>
<comment type="caution">
    <text evidence="2">The sequence shown here is derived from an EMBL/GenBank/DDBJ whole genome shotgun (WGS) entry which is preliminary data.</text>
</comment>